<comment type="caution">
    <text evidence="3">The sequence shown here is derived from an EMBL/GenBank/DDBJ whole genome shotgun (WGS) entry which is preliminary data.</text>
</comment>
<dbReference type="InterPro" id="IPR011993">
    <property type="entry name" value="PH-like_dom_sf"/>
</dbReference>
<dbReference type="Proteomes" id="UP000316759">
    <property type="component" value="Unassembled WGS sequence"/>
</dbReference>
<reference evidence="3 4" key="1">
    <citation type="submission" date="2019-04" db="EMBL/GenBank/DDBJ databases">
        <title>Annotation for the trematode Fasciola gigantica.</title>
        <authorList>
            <person name="Choi Y.-J."/>
        </authorList>
    </citation>
    <scope>NUCLEOTIDE SEQUENCE [LARGE SCALE GENOMIC DNA]</scope>
    <source>
        <strain evidence="3">Uganda_cow_1</strain>
    </source>
</reference>
<accession>A0A504YFY0</accession>
<organism evidence="3 4">
    <name type="scientific">Fasciola gigantica</name>
    <name type="common">Giant liver fluke</name>
    <dbReference type="NCBI Taxonomy" id="46835"/>
    <lineage>
        <taxon>Eukaryota</taxon>
        <taxon>Metazoa</taxon>
        <taxon>Spiralia</taxon>
        <taxon>Lophotrochozoa</taxon>
        <taxon>Platyhelminthes</taxon>
        <taxon>Trematoda</taxon>
        <taxon>Digenea</taxon>
        <taxon>Plagiorchiida</taxon>
        <taxon>Echinostomata</taxon>
        <taxon>Echinostomatoidea</taxon>
        <taxon>Fasciolidae</taxon>
        <taxon>Fasciola</taxon>
    </lineage>
</organism>
<evidence type="ECO:0000313" key="4">
    <source>
        <dbReference type="Proteomes" id="UP000316759"/>
    </source>
</evidence>
<dbReference type="Pfam" id="PF00169">
    <property type="entry name" value="PH"/>
    <property type="match status" value="1"/>
</dbReference>
<evidence type="ECO:0000313" key="3">
    <source>
        <dbReference type="EMBL" id="TPP60063.1"/>
    </source>
</evidence>
<dbReference type="PANTHER" id="PTHR12844:SF42">
    <property type="entry name" value="CONNECTOR ENHANCER OF KSR PROTEIN CNK"/>
    <property type="match status" value="1"/>
</dbReference>
<feature type="compositionally biased region" description="Low complexity" evidence="1">
    <location>
        <begin position="145"/>
        <end position="166"/>
    </location>
</feature>
<evidence type="ECO:0000259" key="2">
    <source>
        <dbReference type="PROSITE" id="PS50003"/>
    </source>
</evidence>
<dbReference type="SUPFAM" id="SSF50729">
    <property type="entry name" value="PH domain-like"/>
    <property type="match status" value="1"/>
</dbReference>
<dbReference type="Gene3D" id="2.30.29.30">
    <property type="entry name" value="Pleckstrin-homology domain (PH domain)/Phosphotyrosine-binding domain (PTB)"/>
    <property type="match status" value="1"/>
</dbReference>
<feature type="region of interest" description="Disordered" evidence="1">
    <location>
        <begin position="666"/>
        <end position="728"/>
    </location>
</feature>
<dbReference type="AlphaFoldDB" id="A0A504YFY0"/>
<dbReference type="EMBL" id="SUNJ01009888">
    <property type="protein sequence ID" value="TPP60063.1"/>
    <property type="molecule type" value="Genomic_DNA"/>
</dbReference>
<dbReference type="InterPro" id="IPR051566">
    <property type="entry name" value="CNKSR"/>
</dbReference>
<keyword evidence="3" id="KW-0418">Kinase</keyword>
<feature type="compositionally biased region" description="Polar residues" evidence="1">
    <location>
        <begin position="568"/>
        <end position="637"/>
    </location>
</feature>
<feature type="region of interest" description="Disordered" evidence="1">
    <location>
        <begin position="67"/>
        <end position="109"/>
    </location>
</feature>
<feature type="region of interest" description="Disordered" evidence="1">
    <location>
        <begin position="537"/>
        <end position="645"/>
    </location>
</feature>
<feature type="compositionally biased region" description="Low complexity" evidence="1">
    <location>
        <begin position="258"/>
        <end position="269"/>
    </location>
</feature>
<keyword evidence="3" id="KW-0808">Transferase</keyword>
<dbReference type="OrthoDB" id="2157866at2759"/>
<keyword evidence="4" id="KW-1185">Reference proteome</keyword>
<evidence type="ECO:0000256" key="1">
    <source>
        <dbReference type="SAM" id="MobiDB-lite"/>
    </source>
</evidence>
<dbReference type="PANTHER" id="PTHR12844">
    <property type="entry name" value="CONNECTOR ENCHANCER OF KINASE SUPPRESSOR OF RAS"/>
    <property type="match status" value="1"/>
</dbReference>
<dbReference type="GO" id="GO:0016301">
    <property type="term" value="F:kinase activity"/>
    <property type="evidence" value="ECO:0007669"/>
    <property type="project" value="UniProtKB-KW"/>
</dbReference>
<feature type="compositionally biased region" description="Low complexity" evidence="1">
    <location>
        <begin position="693"/>
        <end position="721"/>
    </location>
</feature>
<feature type="region of interest" description="Disordered" evidence="1">
    <location>
        <begin position="256"/>
        <end position="314"/>
    </location>
</feature>
<feature type="region of interest" description="Disordered" evidence="1">
    <location>
        <begin position="335"/>
        <end position="369"/>
    </location>
</feature>
<feature type="region of interest" description="Disordered" evidence="1">
    <location>
        <begin position="145"/>
        <end position="169"/>
    </location>
</feature>
<dbReference type="PROSITE" id="PS50003">
    <property type="entry name" value="PH_DOMAIN"/>
    <property type="match status" value="1"/>
</dbReference>
<sequence>MRLYPRRITLRLRKRPAHSTDFTGFPGGGRRHRIVMASGPQNPAAGTLSQQLARGGYLFTRTPKRRAPLSGALMNEPLTSTQESATETGSTTSANATDATDVPETSNSSDSHILLLNKRSIENITESSISTKIIEPIVEDEAASSLTSSLIRSPSVTTTTSSSSSSRCASVKLPSSLKGHLYANPLDVSSLGDSESAAAIRIDTMTTMTNSSTTTSADRQKPSSCRGSFQQGVLFQPNVRMISSTPCTPLMTTRMLKSGSVSSSERPGSNVGAGGDSADDWDGGSYRPTAVEDTAAVKSEDDSRYTQAKSNASTVGTRSIFPRLDIMHRRTASGGPSLSLFNSGSSKETTPNDSGDNASGSYSHRGSGANRIQAVDKRHRNFMHRGSLEDIGRLRKLVFGPRKASRRISCKELGCGDCQGWLWLKKSNAFVSKYVKRWCVFKHSTLYYYRNPEDDCAEGLILLHGFTVTPVPEVKSGRYGFYVFNEWVRFHFASESELDRSKWMNVLGLAAIGLTSELQRSRIGGFHPGYVIDSSSASGQGGPTSLAPKLVLIPSPSRPHSAKGHPTAGTSGSLETSQTEDSGSVDPQTQPNTGKEQSTETGYQPRSTSVPFTLSSELHFPSTRQLPPTNKQQSASPHRTRRAQPHTSFALAAVTSAASPGTVAAISYSESEEDTEPEVEVEDVDQTSGPAPTSSLRSTSSGSPLSLDGSLRLRSSSPDSSHASLISGDSTRAEFPFPRALRSQAPRRLPLPPQLLVAAIDSSSSSGFIRNPPSPGPQRHITVHSHHQRLRAAQLICDRLGTPKQTNRPENANHSVSPC</sequence>
<feature type="compositionally biased region" description="Low complexity" evidence="1">
    <location>
        <begin position="79"/>
        <end position="100"/>
    </location>
</feature>
<feature type="region of interest" description="Disordered" evidence="1">
    <location>
        <begin position="209"/>
        <end position="228"/>
    </location>
</feature>
<feature type="compositionally biased region" description="Polar residues" evidence="1">
    <location>
        <begin position="305"/>
        <end position="314"/>
    </location>
</feature>
<dbReference type="STRING" id="46835.A0A504YFY0"/>
<dbReference type="InterPro" id="IPR001849">
    <property type="entry name" value="PH_domain"/>
</dbReference>
<gene>
    <name evidence="3" type="ORF">FGIG_06233</name>
</gene>
<feature type="compositionally biased region" description="Polar residues" evidence="1">
    <location>
        <begin position="335"/>
        <end position="364"/>
    </location>
</feature>
<feature type="compositionally biased region" description="Acidic residues" evidence="1">
    <location>
        <begin position="670"/>
        <end position="685"/>
    </location>
</feature>
<name>A0A504YFY0_FASGI</name>
<proteinExistence type="predicted"/>
<dbReference type="SMART" id="SM00233">
    <property type="entry name" value="PH"/>
    <property type="match status" value="1"/>
</dbReference>
<protein>
    <submittedName>
        <fullName evidence="3">Connector enhancer of kinase suppressor of ras 2</fullName>
    </submittedName>
</protein>
<feature type="domain" description="PH" evidence="2">
    <location>
        <begin position="415"/>
        <end position="512"/>
    </location>
</feature>